<keyword evidence="1" id="KW-0812">Transmembrane</keyword>
<comment type="caution">
    <text evidence="2">The sequence shown here is derived from an EMBL/GenBank/DDBJ whole genome shotgun (WGS) entry which is preliminary data.</text>
</comment>
<gene>
    <name evidence="2" type="ORF">ACFOUO_05875</name>
</gene>
<dbReference type="Proteomes" id="UP001595843">
    <property type="component" value="Unassembled WGS sequence"/>
</dbReference>
<feature type="transmembrane region" description="Helical" evidence="1">
    <location>
        <begin position="6"/>
        <end position="24"/>
    </location>
</feature>
<proteinExistence type="predicted"/>
<sequence>MEAWFIVLGGLVLLFVVATVGFRITEPLIRYLFREIPSFIDRKPSRFETERNSEWKQWERVKRYRDE</sequence>
<organism evidence="2 3">
    <name type="scientific">Salinithrix halophila</name>
    <dbReference type="NCBI Taxonomy" id="1485204"/>
    <lineage>
        <taxon>Bacteria</taxon>
        <taxon>Bacillati</taxon>
        <taxon>Bacillota</taxon>
        <taxon>Bacilli</taxon>
        <taxon>Bacillales</taxon>
        <taxon>Thermoactinomycetaceae</taxon>
        <taxon>Salinithrix</taxon>
    </lineage>
</organism>
<keyword evidence="3" id="KW-1185">Reference proteome</keyword>
<keyword evidence="1" id="KW-1133">Transmembrane helix</keyword>
<evidence type="ECO:0000313" key="2">
    <source>
        <dbReference type="EMBL" id="MFC4076338.1"/>
    </source>
</evidence>
<dbReference type="RefSeq" id="WP_380703094.1">
    <property type="nucleotide sequence ID" value="NZ_JBHSAP010000007.1"/>
</dbReference>
<protein>
    <submittedName>
        <fullName evidence="2">Uncharacterized protein</fullName>
    </submittedName>
</protein>
<dbReference type="EMBL" id="JBHSAP010000007">
    <property type="protein sequence ID" value="MFC4076338.1"/>
    <property type="molecule type" value="Genomic_DNA"/>
</dbReference>
<name>A0ABV8JD69_9BACL</name>
<keyword evidence="1" id="KW-0472">Membrane</keyword>
<reference evidence="3" key="1">
    <citation type="journal article" date="2019" name="Int. J. Syst. Evol. Microbiol.">
        <title>The Global Catalogue of Microorganisms (GCM) 10K type strain sequencing project: providing services to taxonomists for standard genome sequencing and annotation.</title>
        <authorList>
            <consortium name="The Broad Institute Genomics Platform"/>
            <consortium name="The Broad Institute Genome Sequencing Center for Infectious Disease"/>
            <person name="Wu L."/>
            <person name="Ma J."/>
        </authorList>
    </citation>
    <scope>NUCLEOTIDE SEQUENCE [LARGE SCALE GENOMIC DNA]</scope>
    <source>
        <strain evidence="3">IBRC-M 10813</strain>
    </source>
</reference>
<accession>A0ABV8JD69</accession>
<evidence type="ECO:0000313" key="3">
    <source>
        <dbReference type="Proteomes" id="UP001595843"/>
    </source>
</evidence>
<evidence type="ECO:0000256" key="1">
    <source>
        <dbReference type="SAM" id="Phobius"/>
    </source>
</evidence>